<dbReference type="Proteomes" id="UP000598360">
    <property type="component" value="Unassembled WGS sequence"/>
</dbReference>
<accession>A0A929B4E1</accession>
<reference evidence="4" key="1">
    <citation type="submission" date="2020-10" db="EMBL/GenBank/DDBJ databases">
        <title>Diversity and distribution of actinomycetes associated with coral in the coast of Hainan.</title>
        <authorList>
            <person name="Li F."/>
        </authorList>
    </citation>
    <scope>NUCLEOTIDE SEQUENCE</scope>
    <source>
        <strain evidence="4">HNM0983</strain>
    </source>
</reference>
<protein>
    <submittedName>
        <fullName evidence="4">Class I SAM-dependent methyltransferase</fullName>
    </submittedName>
</protein>
<dbReference type="GO" id="GO:0008168">
    <property type="term" value="F:methyltransferase activity"/>
    <property type="evidence" value="ECO:0007669"/>
    <property type="project" value="UniProtKB-KW"/>
</dbReference>
<evidence type="ECO:0000313" key="4">
    <source>
        <dbReference type="EMBL" id="MBE9372949.1"/>
    </source>
</evidence>
<gene>
    <name evidence="4" type="ORF">IQ251_00660</name>
</gene>
<dbReference type="CDD" id="cd02440">
    <property type="entry name" value="AdoMet_MTases"/>
    <property type="match status" value="1"/>
</dbReference>
<dbReference type="GO" id="GO:0032259">
    <property type="term" value="P:methylation"/>
    <property type="evidence" value="ECO:0007669"/>
    <property type="project" value="UniProtKB-KW"/>
</dbReference>
<dbReference type="PANTHER" id="PTHR43861">
    <property type="entry name" value="TRANS-ACONITATE 2-METHYLTRANSFERASE-RELATED"/>
    <property type="match status" value="1"/>
</dbReference>
<keyword evidence="2" id="KW-0808">Transferase</keyword>
<comment type="caution">
    <text evidence="4">The sequence shown here is derived from an EMBL/GenBank/DDBJ whole genome shotgun (WGS) entry which is preliminary data.</text>
</comment>
<keyword evidence="5" id="KW-1185">Reference proteome</keyword>
<dbReference type="SUPFAM" id="SSF53335">
    <property type="entry name" value="S-adenosyl-L-methionine-dependent methyltransferases"/>
    <property type="match status" value="1"/>
</dbReference>
<dbReference type="PANTHER" id="PTHR43861:SF1">
    <property type="entry name" value="TRANS-ACONITATE 2-METHYLTRANSFERASE"/>
    <property type="match status" value="1"/>
</dbReference>
<dbReference type="RefSeq" id="WP_193926399.1">
    <property type="nucleotide sequence ID" value="NZ_JADEYC010000001.1"/>
</dbReference>
<evidence type="ECO:0000256" key="1">
    <source>
        <dbReference type="ARBA" id="ARBA00022603"/>
    </source>
</evidence>
<evidence type="ECO:0000256" key="2">
    <source>
        <dbReference type="ARBA" id="ARBA00022679"/>
    </source>
</evidence>
<dbReference type="InterPro" id="IPR041698">
    <property type="entry name" value="Methyltransf_25"/>
</dbReference>
<organism evidence="4 5">
    <name type="scientific">Saccharopolyspora montiporae</name>
    <dbReference type="NCBI Taxonomy" id="2781240"/>
    <lineage>
        <taxon>Bacteria</taxon>
        <taxon>Bacillati</taxon>
        <taxon>Actinomycetota</taxon>
        <taxon>Actinomycetes</taxon>
        <taxon>Pseudonocardiales</taxon>
        <taxon>Pseudonocardiaceae</taxon>
        <taxon>Saccharopolyspora</taxon>
    </lineage>
</organism>
<dbReference type="AlphaFoldDB" id="A0A929B4E1"/>
<dbReference type="Pfam" id="PF13649">
    <property type="entry name" value="Methyltransf_25"/>
    <property type="match status" value="1"/>
</dbReference>
<evidence type="ECO:0000259" key="3">
    <source>
        <dbReference type="Pfam" id="PF13649"/>
    </source>
</evidence>
<proteinExistence type="predicted"/>
<feature type="domain" description="Methyltransferase" evidence="3">
    <location>
        <begin position="55"/>
        <end position="146"/>
    </location>
</feature>
<evidence type="ECO:0000313" key="5">
    <source>
        <dbReference type="Proteomes" id="UP000598360"/>
    </source>
</evidence>
<keyword evidence="1 4" id="KW-0489">Methyltransferase</keyword>
<dbReference type="InterPro" id="IPR029063">
    <property type="entry name" value="SAM-dependent_MTases_sf"/>
</dbReference>
<name>A0A929B4E1_9PSEU</name>
<dbReference type="Gene3D" id="3.40.50.150">
    <property type="entry name" value="Vaccinia Virus protein VP39"/>
    <property type="match status" value="1"/>
</dbReference>
<sequence>MSDIPEVPTTAAETAEAARPFDELGARYEQAFAELPEQRAALDWLVRRLAPGAAVLDVGAGTGRPTAERLSAAGMQVLGIDVSAAMVDLARERVPGARFERADARTFDTPAGSWDAVCAFFALLIMSRPQLDACLRRLAAWVAPGGYLVFAAALADAADAEVDFLGRSIRVSSYPAEEYLQRLRAAGLRIEHTRIIRFAPDDPAAQPEPQLFCCASKPAAE</sequence>
<dbReference type="EMBL" id="JADEYC010000001">
    <property type="protein sequence ID" value="MBE9372949.1"/>
    <property type="molecule type" value="Genomic_DNA"/>
</dbReference>